<dbReference type="GO" id="GO:0046386">
    <property type="term" value="P:deoxyribose phosphate catabolic process"/>
    <property type="evidence" value="ECO:0007669"/>
    <property type="project" value="UniProtKB-UniPathway"/>
</dbReference>
<protein>
    <submittedName>
        <fullName evidence="3">Deoxyribose-phosphate aldolase family protein</fullName>
    </submittedName>
</protein>
<feature type="compositionally biased region" description="Polar residues" evidence="2">
    <location>
        <begin position="336"/>
        <end position="346"/>
    </location>
</feature>
<evidence type="ECO:0000256" key="1">
    <source>
        <dbReference type="ARBA" id="ARBA00022490"/>
    </source>
</evidence>
<dbReference type="GO" id="GO:0009264">
    <property type="term" value="P:deoxyribonucleotide catabolic process"/>
    <property type="evidence" value="ECO:0007669"/>
    <property type="project" value="InterPro"/>
</dbReference>
<dbReference type="Gene3D" id="3.20.20.70">
    <property type="entry name" value="Aldolase class I"/>
    <property type="match status" value="1"/>
</dbReference>
<dbReference type="InterPro" id="IPR011343">
    <property type="entry name" value="DeoC"/>
</dbReference>
<dbReference type="AlphaFoldDB" id="A0A1J4MQZ6"/>
<sequence length="395" mass="43980">MTYSRELLRKLAPLCELTLYSSDLDTKLLKKVVFEATKVDELAPVVISTYPQFVPAVKHAISKDAKTLISTVVAWPKGDGCEEAIRAEIYNAVEYYKAHEVEYVIDYRSFTFPMLYNFSYNLLLDQMEKVINEISRVKSLVGTQTILKVVLEIEEVRELPKIASLVRCAILGGADFIVTCTGKSGHCLSPEKLQSVLTEIAHAINGEIPCDKEVAAGTDKELLKELQIYCEECFNSGMLVLPNRLRHLQTRHVGLKLQGGVSSIETAMGFIRQVECSLGDEFTSSSATFRIGSSTLHPLIIDEAMGLDNELRIVHTLGIKQSTYGEVEDTIQDELYSSRNESSKVPSPQIEESEEVGEDNLRDLSQKSILNLNSETKTSLNSEGSKAIPIEYMLN</sequence>
<reference evidence="3 4" key="1">
    <citation type="submission" date="2016-10" db="EMBL/GenBank/DDBJ databases">
        <title>Reductive evolution of mitochondrial metabolism and differential evolution of invasion-related proteins in Cryptosporidium.</title>
        <authorList>
            <person name="Liu S."/>
            <person name="Roellig D.M."/>
            <person name="Guo Y."/>
            <person name="Li N."/>
            <person name="Frace M.A."/>
            <person name="Tang K."/>
            <person name="Zhang L."/>
            <person name="Feng Y."/>
            <person name="Xiao L."/>
        </authorList>
    </citation>
    <scope>NUCLEOTIDE SEQUENCE [LARGE SCALE GENOMIC DNA]</scope>
    <source>
        <strain evidence="3">30847</strain>
    </source>
</reference>
<dbReference type="GO" id="GO:0016052">
    <property type="term" value="P:carbohydrate catabolic process"/>
    <property type="evidence" value="ECO:0007669"/>
    <property type="project" value="TreeGrafter"/>
</dbReference>
<feature type="region of interest" description="Disordered" evidence="2">
    <location>
        <begin position="336"/>
        <end position="360"/>
    </location>
</feature>
<dbReference type="InterPro" id="IPR002915">
    <property type="entry name" value="DeoC/FbaB/LacD_aldolase"/>
</dbReference>
<keyword evidence="4" id="KW-1185">Reference proteome</keyword>
<accession>A0A1J4MQZ6</accession>
<dbReference type="Proteomes" id="UP000186804">
    <property type="component" value="Unassembled WGS sequence"/>
</dbReference>
<evidence type="ECO:0000313" key="3">
    <source>
        <dbReference type="EMBL" id="OII76616.1"/>
    </source>
</evidence>
<keyword evidence="1" id="KW-0963">Cytoplasm</keyword>
<gene>
    <name evidence="3" type="ORF">cand_000080</name>
</gene>
<dbReference type="PANTHER" id="PTHR10889:SF1">
    <property type="entry name" value="DEOXYRIBOSE-PHOSPHATE ALDOLASE"/>
    <property type="match status" value="1"/>
</dbReference>
<dbReference type="GO" id="GO:0004139">
    <property type="term" value="F:deoxyribose-phosphate aldolase activity"/>
    <property type="evidence" value="ECO:0007669"/>
    <property type="project" value="InterPro"/>
</dbReference>
<dbReference type="InterPro" id="IPR013785">
    <property type="entry name" value="Aldolase_TIM"/>
</dbReference>
<evidence type="ECO:0000313" key="4">
    <source>
        <dbReference type="Proteomes" id="UP000186804"/>
    </source>
</evidence>
<name>A0A1J4MQZ6_9CRYT</name>
<dbReference type="UniPathway" id="UPA00002">
    <property type="reaction ID" value="UER00468"/>
</dbReference>
<dbReference type="SMART" id="SM01133">
    <property type="entry name" value="DeoC"/>
    <property type="match status" value="1"/>
</dbReference>
<dbReference type="RefSeq" id="XP_067068462.1">
    <property type="nucleotide sequence ID" value="XM_067210258.1"/>
</dbReference>
<dbReference type="SUPFAM" id="SSF51569">
    <property type="entry name" value="Aldolase"/>
    <property type="match status" value="1"/>
</dbReference>
<comment type="caution">
    <text evidence="3">The sequence shown here is derived from an EMBL/GenBank/DDBJ whole genome shotgun (WGS) entry which is preliminary data.</text>
</comment>
<dbReference type="GO" id="GO:0005737">
    <property type="term" value="C:cytoplasm"/>
    <property type="evidence" value="ECO:0007669"/>
    <property type="project" value="InterPro"/>
</dbReference>
<dbReference type="PANTHER" id="PTHR10889">
    <property type="entry name" value="DEOXYRIBOSE-PHOSPHATE ALDOLASE"/>
    <property type="match status" value="1"/>
</dbReference>
<dbReference type="OrthoDB" id="70823at2759"/>
<dbReference type="VEuPathDB" id="CryptoDB:cand_000080"/>
<organism evidence="3 4">
    <name type="scientific">Cryptosporidium andersoni</name>
    <dbReference type="NCBI Taxonomy" id="117008"/>
    <lineage>
        <taxon>Eukaryota</taxon>
        <taxon>Sar</taxon>
        <taxon>Alveolata</taxon>
        <taxon>Apicomplexa</taxon>
        <taxon>Conoidasida</taxon>
        <taxon>Coccidia</taxon>
        <taxon>Eucoccidiorida</taxon>
        <taxon>Eimeriorina</taxon>
        <taxon>Cryptosporidiidae</taxon>
        <taxon>Cryptosporidium</taxon>
    </lineage>
</organism>
<dbReference type="EMBL" id="LRBS01000056">
    <property type="protein sequence ID" value="OII76616.1"/>
    <property type="molecule type" value="Genomic_DNA"/>
</dbReference>
<evidence type="ECO:0000256" key="2">
    <source>
        <dbReference type="SAM" id="MobiDB-lite"/>
    </source>
</evidence>
<dbReference type="GeneID" id="92364193"/>
<proteinExistence type="predicted"/>